<gene>
    <name evidence="1" type="ORF">SETTUDRAFT_166406</name>
</gene>
<evidence type="ECO:0000313" key="1">
    <source>
        <dbReference type="EMBL" id="EOA81000.1"/>
    </source>
</evidence>
<dbReference type="GeneID" id="19399794"/>
<dbReference type="RefSeq" id="XP_008031564.1">
    <property type="nucleotide sequence ID" value="XM_008033373.1"/>
</dbReference>
<evidence type="ECO:0000313" key="2">
    <source>
        <dbReference type="Proteomes" id="UP000016935"/>
    </source>
</evidence>
<reference evidence="1 2" key="1">
    <citation type="journal article" date="2012" name="PLoS Pathog.">
        <title>Diverse lifestyles and strategies of plant pathogenesis encoded in the genomes of eighteen Dothideomycetes fungi.</title>
        <authorList>
            <person name="Ohm R.A."/>
            <person name="Feau N."/>
            <person name="Henrissat B."/>
            <person name="Schoch C.L."/>
            <person name="Horwitz B.A."/>
            <person name="Barry K.W."/>
            <person name="Condon B.J."/>
            <person name="Copeland A.C."/>
            <person name="Dhillon B."/>
            <person name="Glaser F."/>
            <person name="Hesse C.N."/>
            <person name="Kosti I."/>
            <person name="LaButti K."/>
            <person name="Lindquist E.A."/>
            <person name="Lucas S."/>
            <person name="Salamov A.A."/>
            <person name="Bradshaw R.E."/>
            <person name="Ciuffetti L."/>
            <person name="Hamelin R.C."/>
            <person name="Kema G.H.J."/>
            <person name="Lawrence C."/>
            <person name="Scott J.A."/>
            <person name="Spatafora J.W."/>
            <person name="Turgeon B.G."/>
            <person name="de Wit P.J.G.M."/>
            <person name="Zhong S."/>
            <person name="Goodwin S.B."/>
            <person name="Grigoriev I.V."/>
        </authorList>
    </citation>
    <scope>NUCLEOTIDE SEQUENCE [LARGE SCALE GENOMIC DNA]</scope>
    <source>
        <strain evidence="2">28A</strain>
    </source>
</reference>
<dbReference type="Proteomes" id="UP000016935">
    <property type="component" value="Unassembled WGS sequence"/>
</dbReference>
<dbReference type="AlphaFoldDB" id="R0I5U7"/>
<name>R0I5U7_EXST2</name>
<keyword evidence="2" id="KW-1185">Reference proteome</keyword>
<protein>
    <submittedName>
        <fullName evidence="1">Uncharacterized protein</fullName>
    </submittedName>
</protein>
<organism evidence="1 2">
    <name type="scientific">Exserohilum turcicum (strain 28A)</name>
    <name type="common">Northern leaf blight fungus</name>
    <name type="synonym">Setosphaeria turcica</name>
    <dbReference type="NCBI Taxonomy" id="671987"/>
    <lineage>
        <taxon>Eukaryota</taxon>
        <taxon>Fungi</taxon>
        <taxon>Dikarya</taxon>
        <taxon>Ascomycota</taxon>
        <taxon>Pezizomycotina</taxon>
        <taxon>Dothideomycetes</taxon>
        <taxon>Pleosporomycetidae</taxon>
        <taxon>Pleosporales</taxon>
        <taxon>Pleosporineae</taxon>
        <taxon>Pleosporaceae</taxon>
        <taxon>Exserohilum</taxon>
    </lineage>
</organism>
<sequence>MKGKAPLRDHTPPTYWRDMVLGSAYEAGKSFKQSAMGKLDGVYAGKRRKSSGASFGCQGVASERLDRFQVSEGGVSDQIRGGIDDKNLMPEPLFADRDSKFYQAYFEALDDY</sequence>
<accession>R0I5U7</accession>
<proteinExistence type="predicted"/>
<reference evidence="1 2" key="2">
    <citation type="journal article" date="2013" name="PLoS Genet.">
        <title>Comparative genome structure, secondary metabolite, and effector coding capacity across Cochliobolus pathogens.</title>
        <authorList>
            <person name="Condon B.J."/>
            <person name="Leng Y."/>
            <person name="Wu D."/>
            <person name="Bushley K.E."/>
            <person name="Ohm R.A."/>
            <person name="Otillar R."/>
            <person name="Martin J."/>
            <person name="Schackwitz W."/>
            <person name="Grimwood J."/>
            <person name="MohdZainudin N."/>
            <person name="Xue C."/>
            <person name="Wang R."/>
            <person name="Manning V.A."/>
            <person name="Dhillon B."/>
            <person name="Tu Z.J."/>
            <person name="Steffenson B.J."/>
            <person name="Salamov A."/>
            <person name="Sun H."/>
            <person name="Lowry S."/>
            <person name="LaButti K."/>
            <person name="Han J."/>
            <person name="Copeland A."/>
            <person name="Lindquist E."/>
            <person name="Barry K."/>
            <person name="Schmutz J."/>
            <person name="Baker S.E."/>
            <person name="Ciuffetti L.M."/>
            <person name="Grigoriev I.V."/>
            <person name="Zhong S."/>
            <person name="Turgeon B.G."/>
        </authorList>
    </citation>
    <scope>NUCLEOTIDE SEQUENCE [LARGE SCALE GENOMIC DNA]</scope>
    <source>
        <strain evidence="2">28A</strain>
    </source>
</reference>
<dbReference type="HOGENOM" id="CLU_2147438_0_0_1"/>
<dbReference type="OrthoDB" id="3800245at2759"/>
<dbReference type="EMBL" id="KB908877">
    <property type="protein sequence ID" value="EOA81000.1"/>
    <property type="molecule type" value="Genomic_DNA"/>
</dbReference>